<dbReference type="EMBL" id="CP015405">
    <property type="protein sequence ID" value="ANU77297.1"/>
    <property type="molecule type" value="Genomic_DNA"/>
</dbReference>
<feature type="domain" description="Calcineurin-like phosphoesterase" evidence="2">
    <location>
        <begin position="1"/>
        <end position="186"/>
    </location>
</feature>
<dbReference type="CDD" id="cd00840">
    <property type="entry name" value="MPP_Mre11_N"/>
    <property type="match status" value="1"/>
</dbReference>
<dbReference type="AlphaFoldDB" id="A0A1C7ICB3"/>
<sequence length="351" mass="40344">MKFFHAADIHLGAEPDKGFPWSKERGREIWDSFRRLIRQVGDEKAGLFLIAGDLFHRQPLMKELKEVNYLFSTIPDTKVVLIAGNHDYLKRESCYRRFPWAENVFCLWGEQEPCVEFPDLGTAVYGISYDRKEITDPLYHHIRPQRRQPLEILLAHGGDRTHIPFDRSLLERSGFSYIALGHIHKPEVLAKDKMAYAGALEPIDKNDLGPHGYIKGICSNGGTRIEFVPAAIRSYILLSVKAKESTTQFSLEQALARLMEEKGRNNLYRILIKGEHAMGTEFDMERLMKLGNVREAVDRSHTVYDKEALMRQYRGSLIEAYVKRFSGRELSATEEKAFAYGMEALMASREE</sequence>
<keyword evidence="1" id="KW-0378">Hydrolase</keyword>
<dbReference type="Gene3D" id="3.60.21.10">
    <property type="match status" value="1"/>
</dbReference>
<dbReference type="InterPro" id="IPR004843">
    <property type="entry name" value="Calcineurin-like_PHP"/>
</dbReference>
<dbReference type="InterPro" id="IPR050535">
    <property type="entry name" value="DNA_Repair-Maintenance_Comp"/>
</dbReference>
<evidence type="ECO:0000256" key="1">
    <source>
        <dbReference type="ARBA" id="ARBA00022801"/>
    </source>
</evidence>
<gene>
    <name evidence="3" type="ORF">A4V09_17015</name>
</gene>
<dbReference type="OrthoDB" id="9773856at2"/>
<dbReference type="Pfam" id="PF00149">
    <property type="entry name" value="Metallophos"/>
    <property type="match status" value="1"/>
</dbReference>
<dbReference type="InterPro" id="IPR029052">
    <property type="entry name" value="Metallo-depent_PP-like"/>
</dbReference>
<keyword evidence="4" id="KW-1185">Reference proteome</keyword>
<dbReference type="STRING" id="1796616.A4V09_17015"/>
<evidence type="ECO:0000313" key="3">
    <source>
        <dbReference type="EMBL" id="ANU77297.1"/>
    </source>
</evidence>
<organism evidence="3 4">
    <name type="scientific">Blautia pseudococcoides</name>
    <dbReference type="NCBI Taxonomy" id="1796616"/>
    <lineage>
        <taxon>Bacteria</taxon>
        <taxon>Bacillati</taxon>
        <taxon>Bacillota</taxon>
        <taxon>Clostridia</taxon>
        <taxon>Lachnospirales</taxon>
        <taxon>Lachnospiraceae</taxon>
        <taxon>Blautia</taxon>
    </lineage>
</organism>
<keyword evidence="3" id="KW-0540">Nuclease</keyword>
<reference evidence="3" key="1">
    <citation type="submission" date="2017-04" db="EMBL/GenBank/DDBJ databases">
        <title>Complete Genome Sequences of Twelve Strains of a Stable Defined Moderately Diverse Mouse Microbiota 2 (sDMDMm2).</title>
        <authorList>
            <person name="Uchimura Y."/>
            <person name="Wyss M."/>
            <person name="Brugiroux S."/>
            <person name="Limenitakis J.P."/>
            <person name="Stecher B."/>
            <person name="McCoy K.D."/>
            <person name="Macpherson A.J."/>
        </authorList>
    </citation>
    <scope>NUCLEOTIDE SEQUENCE</scope>
    <source>
        <strain evidence="3">YL58</strain>
    </source>
</reference>
<dbReference type="SUPFAM" id="SSF56300">
    <property type="entry name" value="Metallo-dependent phosphatases"/>
    <property type="match status" value="1"/>
</dbReference>
<dbReference type="PANTHER" id="PTHR30337">
    <property type="entry name" value="COMPONENT OF ATP-DEPENDENT DSDNA EXONUCLEASE"/>
    <property type="match status" value="1"/>
</dbReference>
<dbReference type="InterPro" id="IPR041796">
    <property type="entry name" value="Mre11_N"/>
</dbReference>
<evidence type="ECO:0000259" key="2">
    <source>
        <dbReference type="Pfam" id="PF00149"/>
    </source>
</evidence>
<dbReference type="KEGG" id="byl:A4V09_17015"/>
<name>A0A1C7ICB3_9FIRM</name>
<protein>
    <submittedName>
        <fullName evidence="3">DNA repair exonuclease</fullName>
    </submittedName>
</protein>
<dbReference type="RefSeq" id="WP_065543426.1">
    <property type="nucleotide sequence ID" value="NZ_CP015405.2"/>
</dbReference>
<proteinExistence type="predicted"/>
<dbReference type="Proteomes" id="UP000092574">
    <property type="component" value="Chromosome"/>
</dbReference>
<evidence type="ECO:0000313" key="4">
    <source>
        <dbReference type="Proteomes" id="UP000092574"/>
    </source>
</evidence>
<dbReference type="GO" id="GO:0004527">
    <property type="term" value="F:exonuclease activity"/>
    <property type="evidence" value="ECO:0007669"/>
    <property type="project" value="UniProtKB-KW"/>
</dbReference>
<accession>A0A1C7ICB3</accession>
<keyword evidence="3" id="KW-0269">Exonuclease</keyword>